<dbReference type="AlphaFoldDB" id="A0A382HSU0"/>
<proteinExistence type="predicted"/>
<gene>
    <name evidence="1" type="ORF">METZ01_LOCUS243298</name>
</gene>
<reference evidence="1" key="1">
    <citation type="submission" date="2018-05" db="EMBL/GenBank/DDBJ databases">
        <authorList>
            <person name="Lanie J.A."/>
            <person name="Ng W.-L."/>
            <person name="Kazmierczak K.M."/>
            <person name="Andrzejewski T.M."/>
            <person name="Davidsen T.M."/>
            <person name="Wayne K.J."/>
            <person name="Tettelin H."/>
            <person name="Glass J.I."/>
            <person name="Rusch D."/>
            <person name="Podicherti R."/>
            <person name="Tsui H.-C.T."/>
            <person name="Winkler M.E."/>
        </authorList>
    </citation>
    <scope>NUCLEOTIDE SEQUENCE</scope>
</reference>
<sequence>NSELNRLPEIKCICGFRVFTKVRPPIVKTVKAI</sequence>
<dbReference type="InterPro" id="IPR029040">
    <property type="entry name" value="RPABC4/Spt4"/>
</dbReference>
<accession>A0A382HSU0</accession>
<evidence type="ECO:0008006" key="2">
    <source>
        <dbReference type="Google" id="ProtNLM"/>
    </source>
</evidence>
<dbReference type="EMBL" id="UINC01063136">
    <property type="protein sequence ID" value="SVB90444.1"/>
    <property type="molecule type" value="Genomic_DNA"/>
</dbReference>
<evidence type="ECO:0000313" key="1">
    <source>
        <dbReference type="EMBL" id="SVB90444.1"/>
    </source>
</evidence>
<name>A0A382HSU0_9ZZZZ</name>
<protein>
    <recommendedName>
        <fullName evidence="2">DNA-directed RNA polymerase subunit P</fullName>
    </recommendedName>
</protein>
<organism evidence="1">
    <name type="scientific">marine metagenome</name>
    <dbReference type="NCBI Taxonomy" id="408172"/>
    <lineage>
        <taxon>unclassified sequences</taxon>
        <taxon>metagenomes</taxon>
        <taxon>ecological metagenomes</taxon>
    </lineage>
</organism>
<dbReference type="SUPFAM" id="SSF63393">
    <property type="entry name" value="RNA polymerase subunits"/>
    <property type="match status" value="1"/>
</dbReference>
<feature type="non-terminal residue" evidence="1">
    <location>
        <position position="1"/>
    </location>
</feature>
<dbReference type="Gene3D" id="2.20.28.30">
    <property type="entry name" value="RNA polymerase ii, chain L"/>
    <property type="match status" value="1"/>
</dbReference>